<accession>A0A9P1C533</accession>
<dbReference type="InterPro" id="IPR004088">
    <property type="entry name" value="KH_dom_type_1"/>
</dbReference>
<reference evidence="4 5" key="2">
    <citation type="submission" date="2024-05" db="EMBL/GenBank/DDBJ databases">
        <authorList>
            <person name="Chen Y."/>
            <person name="Shah S."/>
            <person name="Dougan E. K."/>
            <person name="Thang M."/>
            <person name="Chan C."/>
        </authorList>
    </citation>
    <scope>NUCLEOTIDE SEQUENCE [LARGE SCALE GENOMIC DNA]</scope>
</reference>
<keyword evidence="1" id="KW-0694">RNA-binding</keyword>
<proteinExistence type="predicted"/>
<dbReference type="InterPro" id="IPR036612">
    <property type="entry name" value="KH_dom_type_1_sf"/>
</dbReference>
<feature type="domain" description="K Homology" evidence="2">
    <location>
        <begin position="384"/>
        <end position="455"/>
    </location>
</feature>
<dbReference type="Pfam" id="PF00013">
    <property type="entry name" value="KH_1"/>
    <property type="match status" value="1"/>
</dbReference>
<keyword evidence="5" id="KW-1185">Reference proteome</keyword>
<dbReference type="Gene3D" id="3.30.1370.10">
    <property type="entry name" value="K Homology domain, type 1"/>
    <property type="match status" value="2"/>
</dbReference>
<name>A0A9P1C533_9DINO</name>
<dbReference type="PROSITE" id="PS50084">
    <property type="entry name" value="KH_TYPE_1"/>
    <property type="match status" value="1"/>
</dbReference>
<evidence type="ECO:0000313" key="4">
    <source>
        <dbReference type="EMBL" id="CAL4772149.1"/>
    </source>
</evidence>
<dbReference type="SMART" id="SM00322">
    <property type="entry name" value="KH"/>
    <property type="match status" value="2"/>
</dbReference>
<feature type="domain" description="K Homology" evidence="2">
    <location>
        <begin position="250"/>
        <end position="317"/>
    </location>
</feature>
<evidence type="ECO:0000313" key="3">
    <source>
        <dbReference type="EMBL" id="CAI3984837.1"/>
    </source>
</evidence>
<reference evidence="3" key="1">
    <citation type="submission" date="2022-10" db="EMBL/GenBank/DDBJ databases">
        <authorList>
            <person name="Chen Y."/>
            <person name="Dougan E. K."/>
            <person name="Chan C."/>
            <person name="Rhodes N."/>
            <person name="Thang M."/>
        </authorList>
    </citation>
    <scope>NUCLEOTIDE SEQUENCE</scope>
</reference>
<dbReference type="GO" id="GO:0003723">
    <property type="term" value="F:RNA binding"/>
    <property type="evidence" value="ECO:0007669"/>
    <property type="project" value="UniProtKB-UniRule"/>
</dbReference>
<evidence type="ECO:0000259" key="2">
    <source>
        <dbReference type="SMART" id="SM00322"/>
    </source>
</evidence>
<dbReference type="EMBL" id="CAMXCT010000924">
    <property type="protein sequence ID" value="CAI3984837.1"/>
    <property type="molecule type" value="Genomic_DNA"/>
</dbReference>
<protein>
    <submittedName>
        <fullName evidence="4">Vigilin</fullName>
    </submittedName>
</protein>
<dbReference type="InterPro" id="IPR004087">
    <property type="entry name" value="KH_dom"/>
</dbReference>
<dbReference type="AlphaFoldDB" id="A0A9P1C533"/>
<evidence type="ECO:0000256" key="1">
    <source>
        <dbReference type="PROSITE-ProRule" id="PRU00117"/>
    </source>
</evidence>
<dbReference type="EMBL" id="CAMXCT030000924">
    <property type="protein sequence ID" value="CAL4772149.1"/>
    <property type="molecule type" value="Genomic_DNA"/>
</dbReference>
<dbReference type="Proteomes" id="UP001152797">
    <property type="component" value="Unassembled WGS sequence"/>
</dbReference>
<dbReference type="SUPFAM" id="SSF54791">
    <property type="entry name" value="Eukaryotic type KH-domain (KH-domain type I)"/>
    <property type="match status" value="2"/>
</dbReference>
<gene>
    <name evidence="3" type="ORF">C1SCF055_LOCUS12342</name>
</gene>
<organism evidence="3">
    <name type="scientific">Cladocopium goreaui</name>
    <dbReference type="NCBI Taxonomy" id="2562237"/>
    <lineage>
        <taxon>Eukaryota</taxon>
        <taxon>Sar</taxon>
        <taxon>Alveolata</taxon>
        <taxon>Dinophyceae</taxon>
        <taxon>Suessiales</taxon>
        <taxon>Symbiodiniaceae</taxon>
        <taxon>Cladocopium</taxon>
    </lineage>
</organism>
<sequence length="463" mass="52412">MAYREATIADTFTDGTPLQDTVDLLLANPWVIEKIPYINVVDDGDRHISMDNRRLYAFRMAFDDDNYEVPIKRFASKEDYGAADFHRKATSVCGGHSVELRHHHTVVEDGIKHYQRILSTFHCEAVDLKDVRAKDAVRSSFQRWQAESNYSTVDISFDNEWSESGELPLHLGGDAEEVAEVKGLVMDLVNAVARCWEALPLPPHMGGYFSRTLSGKLPGKFAVEDDILHIRGNAAEREKMKKALEDLLPTVLSKQLQVDDGRLRSMIIGKEGVNINRLRQNTSVDVHVGKDPDTTVRIAGPTADVELVYSRLKAFIQEHRQITKELRLLPHAGRFMWRRLKAIGCEAEAGDKIPREAENLVEIRGNQRQVDHAEELLQEALYLDFSLIKLRISKRLKSDVLLGKNGVHIKDIKGERDVEIQFEDSTDESSMQDCVFSGQPDDCKSVLDEILRRLGGRLACSWP</sequence>
<evidence type="ECO:0000313" key="5">
    <source>
        <dbReference type="Proteomes" id="UP001152797"/>
    </source>
</evidence>
<dbReference type="CDD" id="cd00105">
    <property type="entry name" value="KH-I"/>
    <property type="match status" value="1"/>
</dbReference>
<comment type="caution">
    <text evidence="3">The sequence shown here is derived from an EMBL/GenBank/DDBJ whole genome shotgun (WGS) entry which is preliminary data.</text>
</comment>
<dbReference type="OrthoDB" id="415230at2759"/>
<dbReference type="EMBL" id="CAMXCT020000924">
    <property type="protein sequence ID" value="CAL1138212.1"/>
    <property type="molecule type" value="Genomic_DNA"/>
</dbReference>